<proteinExistence type="inferred from homology"/>
<name>A0AAD8Z7P3_9TELE</name>
<evidence type="ECO:0000256" key="7">
    <source>
        <dbReference type="ARBA" id="ARBA00023128"/>
    </source>
</evidence>
<evidence type="ECO:0000256" key="4">
    <source>
        <dbReference type="ARBA" id="ARBA00022547"/>
    </source>
</evidence>
<feature type="transmembrane region" description="Helical" evidence="10">
    <location>
        <begin position="96"/>
        <end position="115"/>
    </location>
</feature>
<gene>
    <name evidence="11" type="ORF">P4O66_010945</name>
</gene>
<dbReference type="PANTHER" id="PTHR13080">
    <property type="entry name" value="ATP SYNTHASE F CHAIN, MITOCHONDRIAL-RELATED"/>
    <property type="match status" value="1"/>
</dbReference>
<dbReference type="GO" id="GO:0042776">
    <property type="term" value="P:proton motive force-driven mitochondrial ATP synthesis"/>
    <property type="evidence" value="ECO:0007669"/>
    <property type="project" value="TreeGrafter"/>
</dbReference>
<keyword evidence="5" id="KW-0375">Hydrogen ion transport</keyword>
<evidence type="ECO:0000256" key="1">
    <source>
        <dbReference type="ARBA" id="ARBA00004325"/>
    </source>
</evidence>
<dbReference type="GO" id="GO:0045259">
    <property type="term" value="C:proton-transporting ATP synthase complex"/>
    <property type="evidence" value="ECO:0007669"/>
    <property type="project" value="UniProtKB-KW"/>
</dbReference>
<dbReference type="InterPro" id="IPR019344">
    <property type="entry name" value="F1F0-ATPsyn_F_prd"/>
</dbReference>
<keyword evidence="9" id="KW-0066">ATP synthesis</keyword>
<comment type="subcellular location">
    <subcellularLocation>
        <location evidence="1">Mitochondrion membrane</location>
    </subcellularLocation>
</comment>
<dbReference type="EMBL" id="JAROKS010000017">
    <property type="protein sequence ID" value="KAK1794032.1"/>
    <property type="molecule type" value="Genomic_DNA"/>
</dbReference>
<accession>A0AAD8Z7P3</accession>
<keyword evidence="10" id="KW-1133">Transmembrane helix</keyword>
<keyword evidence="4" id="KW-0138">CF(0)</keyword>
<keyword evidence="6" id="KW-0406">Ion transport</keyword>
<reference evidence="11" key="1">
    <citation type="submission" date="2023-03" db="EMBL/GenBank/DDBJ databases">
        <title>Electrophorus voltai genome.</title>
        <authorList>
            <person name="Bian C."/>
        </authorList>
    </citation>
    <scope>NUCLEOTIDE SEQUENCE</scope>
    <source>
        <strain evidence="11">CB-2022</strain>
        <tissue evidence="11">Muscle</tissue>
    </source>
</reference>
<evidence type="ECO:0000256" key="6">
    <source>
        <dbReference type="ARBA" id="ARBA00023065"/>
    </source>
</evidence>
<evidence type="ECO:0008006" key="13">
    <source>
        <dbReference type="Google" id="ProtNLM"/>
    </source>
</evidence>
<feature type="non-terminal residue" evidence="11">
    <location>
        <position position="137"/>
    </location>
</feature>
<evidence type="ECO:0000313" key="11">
    <source>
        <dbReference type="EMBL" id="KAK1794032.1"/>
    </source>
</evidence>
<organism evidence="11 12">
    <name type="scientific">Electrophorus voltai</name>
    <dbReference type="NCBI Taxonomy" id="2609070"/>
    <lineage>
        <taxon>Eukaryota</taxon>
        <taxon>Metazoa</taxon>
        <taxon>Chordata</taxon>
        <taxon>Craniata</taxon>
        <taxon>Vertebrata</taxon>
        <taxon>Euteleostomi</taxon>
        <taxon>Actinopterygii</taxon>
        <taxon>Neopterygii</taxon>
        <taxon>Teleostei</taxon>
        <taxon>Ostariophysi</taxon>
        <taxon>Gymnotiformes</taxon>
        <taxon>Gymnotoidei</taxon>
        <taxon>Gymnotidae</taxon>
        <taxon>Electrophorus</taxon>
    </lineage>
</organism>
<keyword evidence="7" id="KW-0496">Mitochondrion</keyword>
<keyword evidence="10" id="KW-0812">Transmembrane</keyword>
<evidence type="ECO:0000256" key="5">
    <source>
        <dbReference type="ARBA" id="ARBA00022781"/>
    </source>
</evidence>
<evidence type="ECO:0000313" key="12">
    <source>
        <dbReference type="Proteomes" id="UP001239994"/>
    </source>
</evidence>
<evidence type="ECO:0000256" key="3">
    <source>
        <dbReference type="ARBA" id="ARBA00022448"/>
    </source>
</evidence>
<comment type="similarity">
    <text evidence="2">Belongs to the ATPase F chain family.</text>
</comment>
<comment type="caution">
    <text evidence="11">The sequence shown here is derived from an EMBL/GenBank/DDBJ whole genome shotgun (WGS) entry which is preliminary data.</text>
</comment>
<evidence type="ECO:0000256" key="8">
    <source>
        <dbReference type="ARBA" id="ARBA00023136"/>
    </source>
</evidence>
<dbReference type="GO" id="GO:0031966">
    <property type="term" value="C:mitochondrial membrane"/>
    <property type="evidence" value="ECO:0007669"/>
    <property type="project" value="UniProtKB-SubCell"/>
</dbReference>
<evidence type="ECO:0000256" key="10">
    <source>
        <dbReference type="SAM" id="Phobius"/>
    </source>
</evidence>
<sequence length="137" mass="15443">MNIMGLTPEMATGYGGTLFFSLHSRISSNVCTKYQPVKPLPQIQGPVVEQRLGGVKLNELAAWLSARTPKSTREAVTLLNKGWQWYYRKYIDVQKGGIGGLAMMIAGYCVLSYAWSYPHLSESNFETFFSYNIIYID</sequence>
<protein>
    <recommendedName>
        <fullName evidence="13">ATP synthase subunit f, mitochondrial</fullName>
    </recommendedName>
</protein>
<keyword evidence="12" id="KW-1185">Reference proteome</keyword>
<dbReference type="PANTHER" id="PTHR13080:SF13">
    <property type="entry name" value="ATP SYNTHASE SUBUNIT F, MITOCHONDRIAL"/>
    <property type="match status" value="1"/>
</dbReference>
<dbReference type="Pfam" id="PF10206">
    <property type="entry name" value="WRW"/>
    <property type="match status" value="1"/>
</dbReference>
<keyword evidence="8 10" id="KW-0472">Membrane</keyword>
<dbReference type="AlphaFoldDB" id="A0AAD8Z7P3"/>
<keyword evidence="3" id="KW-0813">Transport</keyword>
<evidence type="ECO:0000256" key="2">
    <source>
        <dbReference type="ARBA" id="ARBA00005895"/>
    </source>
</evidence>
<evidence type="ECO:0000256" key="9">
    <source>
        <dbReference type="ARBA" id="ARBA00023310"/>
    </source>
</evidence>
<dbReference type="GO" id="GO:0046933">
    <property type="term" value="F:proton-transporting ATP synthase activity, rotational mechanism"/>
    <property type="evidence" value="ECO:0007669"/>
    <property type="project" value="TreeGrafter"/>
</dbReference>
<dbReference type="Proteomes" id="UP001239994">
    <property type="component" value="Unassembled WGS sequence"/>
</dbReference>